<dbReference type="CDD" id="cd14688">
    <property type="entry name" value="bZIP_YAP"/>
    <property type="match status" value="1"/>
</dbReference>
<feature type="region of interest" description="Disordered" evidence="1">
    <location>
        <begin position="20"/>
        <end position="61"/>
    </location>
</feature>
<evidence type="ECO:0000313" key="3">
    <source>
        <dbReference type="Proteomes" id="UP001610446"/>
    </source>
</evidence>
<feature type="compositionally biased region" description="Basic and acidic residues" evidence="1">
    <location>
        <begin position="135"/>
        <end position="145"/>
    </location>
</feature>
<feature type="region of interest" description="Disordered" evidence="1">
    <location>
        <begin position="280"/>
        <end position="322"/>
    </location>
</feature>
<sequence>MATMNDYCFVNYIPSQFTESQMDLHESTSRQGSRPREAKQPTSRRSVEKNERRRQQVRVAQRAYRARSEAYTRRLEQRVARLEAALERAGRAVIAFADNVIETQILISHQQLVHQLRDTVKTCLESALVGEDDCHEQTRDPKRGDVSGTSPTLRGTEQVDDDSQHAERPRAAVDQETPPLGILPCSPPLSLDTTMIEVPAFAQQLRIACLYQGFLMLNNPSVPLEALRRPFCLLLSLVPRETIASFFQMCLHARLQNQEPYRWLDIPCFALGGAGTHFPSATTTPVSDEMQSRQQRGGSPASPHQEPPSAIDAAPSAFSPESRKDLDGEWFDLLDLVGYLGEQDVVLSMERPTLGTAHRVINVVNFTAALIEKGICLGHSPGFKRSDVEMAIESSAWK</sequence>
<evidence type="ECO:0000256" key="1">
    <source>
        <dbReference type="SAM" id="MobiDB-lite"/>
    </source>
</evidence>
<dbReference type="PANTHER" id="PTHR40618:SF1">
    <property type="entry name" value="B-ZIP TRANSCRIPTION FACTOR (EUROFUNG)"/>
    <property type="match status" value="1"/>
</dbReference>
<feature type="compositionally biased region" description="Basic and acidic residues" evidence="1">
    <location>
        <begin position="22"/>
        <end position="54"/>
    </location>
</feature>
<accession>A0ABR4JB00</accession>
<evidence type="ECO:0008006" key="4">
    <source>
        <dbReference type="Google" id="ProtNLM"/>
    </source>
</evidence>
<dbReference type="EMBL" id="JBFXLU010000168">
    <property type="protein sequence ID" value="KAL2837011.1"/>
    <property type="molecule type" value="Genomic_DNA"/>
</dbReference>
<name>A0ABR4JB00_9EURO</name>
<dbReference type="Proteomes" id="UP001610446">
    <property type="component" value="Unassembled WGS sequence"/>
</dbReference>
<proteinExistence type="predicted"/>
<dbReference type="Gene3D" id="1.20.5.170">
    <property type="match status" value="1"/>
</dbReference>
<evidence type="ECO:0000313" key="2">
    <source>
        <dbReference type="EMBL" id="KAL2837011.1"/>
    </source>
</evidence>
<dbReference type="SUPFAM" id="SSF57959">
    <property type="entry name" value="Leucine zipper domain"/>
    <property type="match status" value="1"/>
</dbReference>
<dbReference type="PANTHER" id="PTHR40618">
    <property type="entry name" value="B-ZIP TRANSCRIPTION FACTOR (EUROFUNG)-RELATED"/>
    <property type="match status" value="1"/>
</dbReference>
<feature type="compositionally biased region" description="Basic and acidic residues" evidence="1">
    <location>
        <begin position="162"/>
        <end position="173"/>
    </location>
</feature>
<organism evidence="2 3">
    <name type="scientific">Aspergillus pseudoustus</name>
    <dbReference type="NCBI Taxonomy" id="1810923"/>
    <lineage>
        <taxon>Eukaryota</taxon>
        <taxon>Fungi</taxon>
        <taxon>Dikarya</taxon>
        <taxon>Ascomycota</taxon>
        <taxon>Pezizomycotina</taxon>
        <taxon>Eurotiomycetes</taxon>
        <taxon>Eurotiomycetidae</taxon>
        <taxon>Eurotiales</taxon>
        <taxon>Aspergillaceae</taxon>
        <taxon>Aspergillus</taxon>
        <taxon>Aspergillus subgen. Nidulantes</taxon>
    </lineage>
</organism>
<protein>
    <recommendedName>
        <fullName evidence="4">BZIP domain-containing protein</fullName>
    </recommendedName>
</protein>
<dbReference type="InterPro" id="IPR046347">
    <property type="entry name" value="bZIP_sf"/>
</dbReference>
<comment type="caution">
    <text evidence="2">The sequence shown here is derived from an EMBL/GenBank/DDBJ whole genome shotgun (WGS) entry which is preliminary data.</text>
</comment>
<feature type="region of interest" description="Disordered" evidence="1">
    <location>
        <begin position="132"/>
        <end position="181"/>
    </location>
</feature>
<reference evidence="2 3" key="1">
    <citation type="submission" date="2024-07" db="EMBL/GenBank/DDBJ databases">
        <title>Section-level genome sequencing and comparative genomics of Aspergillus sections Usti and Cavernicolus.</title>
        <authorList>
            <consortium name="Lawrence Berkeley National Laboratory"/>
            <person name="Nybo J.L."/>
            <person name="Vesth T.C."/>
            <person name="Theobald S."/>
            <person name="Frisvad J.C."/>
            <person name="Larsen T.O."/>
            <person name="Kjaerboelling I."/>
            <person name="Rothschild-Mancinelli K."/>
            <person name="Lyhne E.K."/>
            <person name="Kogle M.E."/>
            <person name="Barry K."/>
            <person name="Clum A."/>
            <person name="Na H."/>
            <person name="Ledsgaard L."/>
            <person name="Lin J."/>
            <person name="Lipzen A."/>
            <person name="Kuo A."/>
            <person name="Riley R."/>
            <person name="Mondo S."/>
            <person name="Labutti K."/>
            <person name="Haridas S."/>
            <person name="Pangalinan J."/>
            <person name="Salamov A.A."/>
            <person name="Simmons B.A."/>
            <person name="Magnuson J.K."/>
            <person name="Chen J."/>
            <person name="Drula E."/>
            <person name="Henrissat B."/>
            <person name="Wiebenga A."/>
            <person name="Lubbers R.J."/>
            <person name="Gomes A.C."/>
            <person name="Makela M.R."/>
            <person name="Stajich J."/>
            <person name="Grigoriev I.V."/>
            <person name="Mortensen U.H."/>
            <person name="De Vries R.P."/>
            <person name="Baker S.E."/>
            <person name="Andersen M.R."/>
        </authorList>
    </citation>
    <scope>NUCLEOTIDE SEQUENCE [LARGE SCALE GENOMIC DNA]</scope>
    <source>
        <strain evidence="2 3">CBS 123904</strain>
    </source>
</reference>
<keyword evidence="3" id="KW-1185">Reference proteome</keyword>
<gene>
    <name evidence="2" type="ORF">BJY01DRAFT_251709</name>
</gene>